<accession>B0CHN6</accession>
<dbReference type="EMBL" id="CP000911">
    <property type="protein sequence ID" value="ABY38537.1"/>
    <property type="molecule type" value="Genomic_DNA"/>
</dbReference>
<dbReference type="KEGG" id="bmt:BSUIS_A1502"/>
<sequence length="48" mass="5230">MHQAITAAPVFEDRPTRMKTRKPGEIAGLSLFQATSRAACVFGLMPII</sequence>
<dbReference type="HOGENOM" id="CLU_3150266_0_0_5"/>
<proteinExistence type="predicted"/>
<protein>
    <submittedName>
        <fullName evidence="1">Uncharacterized protein</fullName>
    </submittedName>
</protein>
<gene>
    <name evidence="1" type="ordered locus">BSUIS_A1502</name>
</gene>
<name>B0CHN6_BRUSI</name>
<dbReference type="AlphaFoldDB" id="B0CHN6"/>
<reference evidence="1 2" key="1">
    <citation type="submission" date="2007-12" db="EMBL/GenBank/DDBJ databases">
        <title>Brucella suis ATCC 23445 whole genome shotgun sequencing project.</title>
        <authorList>
            <person name="Setubal J.C."/>
            <person name="Bowns C."/>
            <person name="Boyle S."/>
            <person name="Crasta O.R."/>
            <person name="Czar M.J."/>
            <person name="Dharmanolla C."/>
            <person name="Gillespie J.J."/>
            <person name="Kenyon R.W."/>
            <person name="Lu J."/>
            <person name="Mane S."/>
            <person name="Mohapatra S."/>
            <person name="Nagrani S."/>
            <person name="Purkayastha A."/>
            <person name="Rajasimha H.K."/>
            <person name="Shallom J.M."/>
            <person name="Shallom S."/>
            <person name="Shukla M."/>
            <person name="Snyder E.E."/>
            <person name="Sobral B.W."/>
            <person name="Wattam A.R."/>
            <person name="Will R."/>
            <person name="Williams K."/>
            <person name="Yoo H."/>
            <person name="Bruce D."/>
            <person name="Detter C."/>
            <person name="Munk C."/>
            <person name="Brettin T.S."/>
        </authorList>
    </citation>
    <scope>NUCLEOTIDE SEQUENCE [LARGE SCALE GENOMIC DNA]</scope>
    <source>
        <strain evidence="2">ATCC 23445 / NCTC 10510</strain>
    </source>
</reference>
<dbReference type="Proteomes" id="UP000008545">
    <property type="component" value="Chromosome I"/>
</dbReference>
<evidence type="ECO:0000313" key="1">
    <source>
        <dbReference type="EMBL" id="ABY38537.1"/>
    </source>
</evidence>
<organism evidence="1 2">
    <name type="scientific">Brucella suis (strain ATCC 23445 / NCTC 10510)</name>
    <dbReference type="NCBI Taxonomy" id="470137"/>
    <lineage>
        <taxon>Bacteria</taxon>
        <taxon>Pseudomonadati</taxon>
        <taxon>Pseudomonadota</taxon>
        <taxon>Alphaproteobacteria</taxon>
        <taxon>Hyphomicrobiales</taxon>
        <taxon>Brucellaceae</taxon>
        <taxon>Brucella/Ochrobactrum group</taxon>
        <taxon>Brucella</taxon>
    </lineage>
</organism>
<evidence type="ECO:0000313" key="2">
    <source>
        <dbReference type="Proteomes" id="UP000008545"/>
    </source>
</evidence>